<dbReference type="GeneID" id="27333697"/>
<reference evidence="1 2" key="1">
    <citation type="submission" date="2015-01" db="EMBL/GenBank/DDBJ databases">
        <title>The Genome Sequence of Exophiala spinifera CBS89968.</title>
        <authorList>
            <consortium name="The Broad Institute Genomics Platform"/>
            <person name="Cuomo C."/>
            <person name="de Hoog S."/>
            <person name="Gorbushina A."/>
            <person name="Stielow B."/>
            <person name="Teixiera M."/>
            <person name="Abouelleil A."/>
            <person name="Chapman S.B."/>
            <person name="Priest M."/>
            <person name="Young S.K."/>
            <person name="Wortman J."/>
            <person name="Nusbaum C."/>
            <person name="Birren B."/>
        </authorList>
    </citation>
    <scope>NUCLEOTIDE SEQUENCE [LARGE SCALE GENOMIC DNA]</scope>
    <source>
        <strain evidence="1 2">CBS 89968</strain>
    </source>
</reference>
<accession>A0A0D2BRE4</accession>
<dbReference type="HOGENOM" id="CLU_063490_0_0_1"/>
<sequence>MEPDNPSPRYTTFSGVTLDNAQLGTLSSFHDLDDDGAVSGVSDEYDTWVKEVGGSKELESLVEMGLAAVRVRVANAHLQGEARQSMDLSGFRLSKDLIVTCAHFTDWDLPGNNVDFFLNGQNGGFEAVQRHYIRPTNWPEKKGTDSFVEKEDIHFSTREERSMLRAAPSWGCWSVGYNRAVNMNEFRERFKSFFNRRSHEEKAMITQEWNFDDECQPESEFLAPNTRTISFGTKIEHPDMAKEHQECIELSAWYGRSGSMVCTKLDKQDAKPKIIGIIQGGEDSPDRNFILLFNTEMSEWWEAATDLRESSDPNPVVISKRIVMGR</sequence>
<proteinExistence type="predicted"/>
<protein>
    <submittedName>
        <fullName evidence="1">Uncharacterized protein</fullName>
    </submittedName>
</protein>
<evidence type="ECO:0000313" key="2">
    <source>
        <dbReference type="Proteomes" id="UP000053328"/>
    </source>
</evidence>
<dbReference type="VEuPathDB" id="FungiDB:PV08_06614"/>
<dbReference type="RefSeq" id="XP_016234050.1">
    <property type="nucleotide sequence ID" value="XM_016380948.1"/>
</dbReference>
<dbReference type="EMBL" id="KN847496">
    <property type="protein sequence ID" value="KIW13834.1"/>
    <property type="molecule type" value="Genomic_DNA"/>
</dbReference>
<dbReference type="Proteomes" id="UP000053328">
    <property type="component" value="Unassembled WGS sequence"/>
</dbReference>
<gene>
    <name evidence="1" type="ORF">PV08_06614</name>
</gene>
<evidence type="ECO:0000313" key="1">
    <source>
        <dbReference type="EMBL" id="KIW13834.1"/>
    </source>
</evidence>
<keyword evidence="2" id="KW-1185">Reference proteome</keyword>
<name>A0A0D2BRE4_9EURO</name>
<dbReference type="AlphaFoldDB" id="A0A0D2BRE4"/>
<organism evidence="1 2">
    <name type="scientific">Exophiala spinifera</name>
    <dbReference type="NCBI Taxonomy" id="91928"/>
    <lineage>
        <taxon>Eukaryota</taxon>
        <taxon>Fungi</taxon>
        <taxon>Dikarya</taxon>
        <taxon>Ascomycota</taxon>
        <taxon>Pezizomycotina</taxon>
        <taxon>Eurotiomycetes</taxon>
        <taxon>Chaetothyriomycetidae</taxon>
        <taxon>Chaetothyriales</taxon>
        <taxon>Herpotrichiellaceae</taxon>
        <taxon>Exophiala</taxon>
    </lineage>
</organism>
<dbReference type="OrthoDB" id="4120608at2759"/>